<sequence>MVPVSSLPSPFSPSPQQGGDSLDIGAPDLSHLSEEERQIILQVLQRQKDEERKEEEIAQKGNQELWDIERQIQERKENAQKLIGTQDDAICQICQKTKFADGIGHKCFYCQLRSCARCGGKTTSKNKNIWACSLCQKRQQILARTGKWFQQQQQTHLNDNVFQEQTTQQHQLPQKSSDFSISEHTRTTQQTEKLQRKQSLSSQQQKRNSLTRQNTLKRQQTIEQADDKNMKQQTIINGTTEELPRTSNETNKWNGQTRKSIKQQREQQNNKSFRQQSFNVQNSLDEENTNNNREKENVRKTLQKQVSNKVGNALPRQQTQQQQHNLQQQQSLSQQPTTSPIQLQQRPSTSGQARLNESALTNQQQNSLDFASSDHPQSLKQSPRIMRTEGGQITTTNNDNNILASALPNQNSGASSIRQQQPSSPSSKISTNLIPNNNDSPNNSLPLLKTRRNKMTITNRQQQQQIHSSCPSSSDEQISSPKQNTLIDK</sequence>
<dbReference type="InterPro" id="IPR010911">
    <property type="entry name" value="Rab_BD"/>
</dbReference>
<feature type="compositionally biased region" description="Polar residues" evidence="6">
    <location>
        <begin position="266"/>
        <end position="283"/>
    </location>
</feature>
<dbReference type="GO" id="GO:0044325">
    <property type="term" value="F:transmembrane transporter binding"/>
    <property type="evidence" value="ECO:0007669"/>
    <property type="project" value="TreeGrafter"/>
</dbReference>
<proteinExistence type="predicted"/>
<feature type="domain" description="FYVE-type" evidence="7">
    <location>
        <begin position="85"/>
        <end position="140"/>
    </location>
</feature>
<evidence type="ECO:0000256" key="4">
    <source>
        <dbReference type="ARBA" id="ARBA00022833"/>
    </source>
</evidence>
<keyword evidence="4" id="KW-0862">Zinc</keyword>
<dbReference type="GO" id="GO:0042391">
    <property type="term" value="P:regulation of membrane potential"/>
    <property type="evidence" value="ECO:0007669"/>
    <property type="project" value="TreeGrafter"/>
</dbReference>
<organism evidence="9 10">
    <name type="scientific">Meloidogyne incognita</name>
    <name type="common">Southern root-knot nematode worm</name>
    <name type="synonym">Oxyuris incognita</name>
    <dbReference type="NCBI Taxonomy" id="6306"/>
    <lineage>
        <taxon>Eukaryota</taxon>
        <taxon>Metazoa</taxon>
        <taxon>Ecdysozoa</taxon>
        <taxon>Nematoda</taxon>
        <taxon>Chromadorea</taxon>
        <taxon>Rhabditida</taxon>
        <taxon>Tylenchina</taxon>
        <taxon>Tylenchomorpha</taxon>
        <taxon>Tylenchoidea</taxon>
        <taxon>Meloidogynidae</taxon>
        <taxon>Meloidogyninae</taxon>
        <taxon>Meloidogyne</taxon>
        <taxon>Meloidogyne incognita group</taxon>
    </lineage>
</organism>
<dbReference type="GO" id="GO:0006886">
    <property type="term" value="P:intracellular protein transport"/>
    <property type="evidence" value="ECO:0007669"/>
    <property type="project" value="InterPro"/>
</dbReference>
<feature type="region of interest" description="Disordered" evidence="6">
    <location>
        <begin position="315"/>
        <end position="489"/>
    </location>
</feature>
<dbReference type="InterPro" id="IPR054386">
    <property type="entry name" value="RIM_Znf"/>
</dbReference>
<dbReference type="GO" id="GO:0048167">
    <property type="term" value="P:regulation of synaptic plasticity"/>
    <property type="evidence" value="ECO:0007669"/>
    <property type="project" value="TreeGrafter"/>
</dbReference>
<dbReference type="GO" id="GO:0048788">
    <property type="term" value="C:cytoskeleton of presynaptic active zone"/>
    <property type="evidence" value="ECO:0007669"/>
    <property type="project" value="TreeGrafter"/>
</dbReference>
<feature type="compositionally biased region" description="Low complexity" evidence="6">
    <location>
        <begin position="164"/>
        <end position="174"/>
    </location>
</feature>
<dbReference type="GO" id="GO:0008270">
    <property type="term" value="F:zinc ion binding"/>
    <property type="evidence" value="ECO:0007669"/>
    <property type="project" value="UniProtKB-KW"/>
</dbReference>
<dbReference type="FunFam" id="3.30.40.10:FF:000780">
    <property type="entry name" value="Rab-3-interacting molecule unc-10"/>
    <property type="match status" value="1"/>
</dbReference>
<dbReference type="SUPFAM" id="SSF57903">
    <property type="entry name" value="FYVE/PHD zinc finger"/>
    <property type="match status" value="1"/>
</dbReference>
<feature type="domain" description="RabBD" evidence="8">
    <location>
        <begin position="26"/>
        <end position="152"/>
    </location>
</feature>
<feature type="compositionally biased region" description="Polar residues" evidence="6">
    <location>
        <begin position="391"/>
        <end position="414"/>
    </location>
</feature>
<feature type="region of interest" description="Disordered" evidence="6">
    <location>
        <begin position="164"/>
        <end position="298"/>
    </location>
</feature>
<dbReference type="GO" id="GO:0031267">
    <property type="term" value="F:small GTPase binding"/>
    <property type="evidence" value="ECO:0007669"/>
    <property type="project" value="InterPro"/>
</dbReference>
<dbReference type="Pfam" id="PF22601">
    <property type="entry name" value="RIM2a_ZnF"/>
    <property type="match status" value="1"/>
</dbReference>
<dbReference type="PROSITE" id="PS50916">
    <property type="entry name" value="RABBD"/>
    <property type="match status" value="1"/>
</dbReference>
<dbReference type="AlphaFoldDB" id="A0A914NKW6"/>
<feature type="region of interest" description="Disordered" evidence="6">
    <location>
        <begin position="1"/>
        <end position="29"/>
    </location>
</feature>
<keyword evidence="2" id="KW-0677">Repeat</keyword>
<feature type="compositionally biased region" description="Polar residues" evidence="6">
    <location>
        <begin position="343"/>
        <end position="381"/>
    </location>
</feature>
<feature type="compositionally biased region" description="Low complexity" evidence="6">
    <location>
        <begin position="197"/>
        <end position="207"/>
    </location>
</feature>
<accession>A0A914NKW6</accession>
<dbReference type="PANTHER" id="PTHR12157:SF21">
    <property type="entry name" value="RAB3 INTERACTING MOLECULE, ISOFORM F"/>
    <property type="match status" value="1"/>
</dbReference>
<evidence type="ECO:0000256" key="1">
    <source>
        <dbReference type="ARBA" id="ARBA00022723"/>
    </source>
</evidence>
<feature type="compositionally biased region" description="Low complexity" evidence="6">
    <location>
        <begin position="315"/>
        <end position="342"/>
    </location>
</feature>
<feature type="compositionally biased region" description="Polar residues" evidence="6">
    <location>
        <begin position="231"/>
        <end position="258"/>
    </location>
</feature>
<evidence type="ECO:0000313" key="9">
    <source>
        <dbReference type="Proteomes" id="UP000887563"/>
    </source>
</evidence>
<dbReference type="Gene3D" id="3.30.40.10">
    <property type="entry name" value="Zinc/RING finger domain, C3HC4 (zinc finger)"/>
    <property type="match status" value="1"/>
</dbReference>
<dbReference type="InterPro" id="IPR017455">
    <property type="entry name" value="Znf_FYVE-rel"/>
</dbReference>
<keyword evidence="1" id="KW-0479">Metal-binding</keyword>
<feature type="compositionally biased region" description="Low complexity" evidence="6">
    <location>
        <begin position="415"/>
        <end position="448"/>
    </location>
</feature>
<dbReference type="WBParaSite" id="Minc3s06833g40377">
    <property type="protein sequence ID" value="Minc3s06833g40377"/>
    <property type="gene ID" value="Minc3s06833g40377"/>
</dbReference>
<dbReference type="InterPro" id="IPR013083">
    <property type="entry name" value="Znf_RING/FYVE/PHD"/>
</dbReference>
<evidence type="ECO:0000259" key="8">
    <source>
        <dbReference type="PROSITE" id="PS50916"/>
    </source>
</evidence>
<evidence type="ECO:0000259" key="7">
    <source>
        <dbReference type="PROSITE" id="PS50178"/>
    </source>
</evidence>
<dbReference type="InterPro" id="IPR011011">
    <property type="entry name" value="Znf_FYVE_PHD"/>
</dbReference>
<dbReference type="PROSITE" id="PS50178">
    <property type="entry name" value="ZF_FYVE"/>
    <property type="match status" value="1"/>
</dbReference>
<dbReference type="GO" id="GO:0042734">
    <property type="term" value="C:presynaptic membrane"/>
    <property type="evidence" value="ECO:0007669"/>
    <property type="project" value="TreeGrafter"/>
</dbReference>
<dbReference type="Proteomes" id="UP000887563">
    <property type="component" value="Unplaced"/>
</dbReference>
<evidence type="ECO:0000313" key="10">
    <source>
        <dbReference type="WBParaSite" id="Minc3s06833g40377"/>
    </source>
</evidence>
<dbReference type="GO" id="GO:0050806">
    <property type="term" value="P:positive regulation of synaptic transmission"/>
    <property type="evidence" value="ECO:0007669"/>
    <property type="project" value="TreeGrafter"/>
</dbReference>
<keyword evidence="3 5" id="KW-0863">Zinc-finger</keyword>
<dbReference type="GO" id="GO:0048791">
    <property type="term" value="P:calcium ion-regulated exocytosis of neurotransmitter"/>
    <property type="evidence" value="ECO:0007669"/>
    <property type="project" value="TreeGrafter"/>
</dbReference>
<keyword evidence="9" id="KW-1185">Reference proteome</keyword>
<evidence type="ECO:0000256" key="2">
    <source>
        <dbReference type="ARBA" id="ARBA00022737"/>
    </source>
</evidence>
<name>A0A914NKW6_MELIC</name>
<feature type="compositionally biased region" description="Polar residues" evidence="6">
    <location>
        <begin position="208"/>
        <end position="223"/>
    </location>
</feature>
<dbReference type="InterPro" id="IPR039032">
    <property type="entry name" value="Rim-like"/>
</dbReference>
<evidence type="ECO:0000256" key="3">
    <source>
        <dbReference type="ARBA" id="ARBA00022771"/>
    </source>
</evidence>
<protein>
    <submittedName>
        <fullName evidence="10">FYVE-type domain-containing protein</fullName>
    </submittedName>
</protein>
<feature type="compositionally biased region" description="Polar residues" evidence="6">
    <location>
        <begin position="455"/>
        <end position="489"/>
    </location>
</feature>
<dbReference type="PANTHER" id="PTHR12157">
    <property type="entry name" value="REGULATING SYNAPTIC MEMBRANE EXOCYTOSIS PROTEIN"/>
    <property type="match status" value="1"/>
</dbReference>
<evidence type="ECO:0000256" key="6">
    <source>
        <dbReference type="SAM" id="MobiDB-lite"/>
    </source>
</evidence>
<evidence type="ECO:0000256" key="5">
    <source>
        <dbReference type="PROSITE-ProRule" id="PRU00091"/>
    </source>
</evidence>
<reference evidence="10" key="1">
    <citation type="submission" date="2022-11" db="UniProtKB">
        <authorList>
            <consortium name="WormBaseParasite"/>
        </authorList>
    </citation>
    <scope>IDENTIFICATION</scope>
</reference>